<proteinExistence type="predicted"/>
<evidence type="ECO:0000313" key="3">
    <source>
        <dbReference type="Proteomes" id="UP000030014"/>
    </source>
</evidence>
<dbReference type="EMBL" id="JDRY01000170">
    <property type="protein sequence ID" value="KGM93396.1"/>
    <property type="molecule type" value="Genomic_DNA"/>
</dbReference>
<feature type="domain" description="Helix-turn-helix" evidence="1">
    <location>
        <begin position="3"/>
        <end position="61"/>
    </location>
</feature>
<dbReference type="AlphaFoldDB" id="A0A0A0HZ81"/>
<name>A0A0A0HZ81_CLOBO</name>
<reference evidence="2 3" key="1">
    <citation type="submission" date="2014-01" db="EMBL/GenBank/DDBJ databases">
        <title>Plasmidome dynamics in the species complex Clostridium novyi sensu lato converts strains of independent lineages into distinctly different pathogens.</title>
        <authorList>
            <person name="Skarin H."/>
            <person name="Segerman B."/>
        </authorList>
    </citation>
    <scope>NUCLEOTIDE SEQUENCE [LARGE SCALE GENOMIC DNA]</scope>
    <source>
        <strain evidence="2 3">DC5</strain>
    </source>
</reference>
<organism evidence="2 3">
    <name type="scientific">Clostridium botulinum C/D str. DC5</name>
    <dbReference type="NCBI Taxonomy" id="1443128"/>
    <lineage>
        <taxon>Bacteria</taxon>
        <taxon>Bacillati</taxon>
        <taxon>Bacillota</taxon>
        <taxon>Clostridia</taxon>
        <taxon>Eubacteriales</taxon>
        <taxon>Clostridiaceae</taxon>
        <taxon>Clostridium</taxon>
    </lineage>
</organism>
<comment type="caution">
    <text evidence="2">The sequence shown here is derived from an EMBL/GenBank/DDBJ whole genome shotgun (WGS) entry which is preliminary data.</text>
</comment>
<evidence type="ECO:0000313" key="2">
    <source>
        <dbReference type="EMBL" id="KGM93396.1"/>
    </source>
</evidence>
<dbReference type="Proteomes" id="UP000030014">
    <property type="component" value="Unassembled WGS sequence"/>
</dbReference>
<protein>
    <recommendedName>
        <fullName evidence="1">Helix-turn-helix domain-containing protein</fullName>
    </recommendedName>
</protein>
<dbReference type="InterPro" id="IPR045403">
    <property type="entry name" value="HTH_59_Firmicutes_type"/>
</dbReference>
<dbReference type="RefSeq" id="WP_039260199.1">
    <property type="nucleotide sequence ID" value="NZ_JDRY01000170.1"/>
</dbReference>
<gene>
    <name evidence="2" type="ORF">Z955_15640</name>
</gene>
<sequence length="68" mass="7922">MTKKFDINDIMDTKEASEKFDININTLKTICQRGMHGLIEGEDYRKTGRVWLITIDGMKKILNSKKMD</sequence>
<evidence type="ECO:0000259" key="1">
    <source>
        <dbReference type="Pfam" id="PF20038"/>
    </source>
</evidence>
<dbReference type="Pfam" id="PF20038">
    <property type="entry name" value="HTH_59"/>
    <property type="match status" value="1"/>
</dbReference>
<accession>A0A0A0HZ81</accession>